<evidence type="ECO:0000313" key="10">
    <source>
        <dbReference type="EMBL" id="TCW39879.1"/>
    </source>
</evidence>
<gene>
    <name evidence="10" type="ORF">EDC29_101295</name>
</gene>
<dbReference type="Proteomes" id="UP000295247">
    <property type="component" value="Unassembled WGS sequence"/>
</dbReference>
<dbReference type="PIRSF" id="PIRSF018472">
    <property type="entry name" value="MreD_proteobac"/>
    <property type="match status" value="1"/>
</dbReference>
<comment type="subcellular location">
    <subcellularLocation>
        <location evidence="8">Cell inner membrane</location>
    </subcellularLocation>
    <subcellularLocation>
        <location evidence="1">Cell membrane</location>
        <topology evidence="1">Multi-pass membrane protein</topology>
    </subcellularLocation>
</comment>
<dbReference type="GO" id="GO:0005886">
    <property type="term" value="C:plasma membrane"/>
    <property type="evidence" value="ECO:0007669"/>
    <property type="project" value="UniProtKB-SubCell"/>
</dbReference>
<feature type="transmembrane region" description="Helical" evidence="9">
    <location>
        <begin position="57"/>
        <end position="89"/>
    </location>
</feature>
<organism evidence="10 11">
    <name type="scientific">Marichromatium gracile</name>
    <name type="common">Chromatium gracile</name>
    <dbReference type="NCBI Taxonomy" id="1048"/>
    <lineage>
        <taxon>Bacteria</taxon>
        <taxon>Pseudomonadati</taxon>
        <taxon>Pseudomonadota</taxon>
        <taxon>Gammaproteobacteria</taxon>
        <taxon>Chromatiales</taxon>
        <taxon>Chromatiaceae</taxon>
        <taxon>Marichromatium</taxon>
    </lineage>
</organism>
<keyword evidence="3 8" id="KW-1003">Cell membrane</keyword>
<keyword evidence="6 9" id="KW-1133">Transmembrane helix</keyword>
<dbReference type="PANTHER" id="PTHR37484:SF1">
    <property type="entry name" value="ROD SHAPE-DETERMINING PROTEIN MRED"/>
    <property type="match status" value="1"/>
</dbReference>
<comment type="caution">
    <text evidence="10">The sequence shown here is derived from an EMBL/GenBank/DDBJ whole genome shotgun (WGS) entry which is preliminary data.</text>
</comment>
<proteinExistence type="inferred from homology"/>
<evidence type="ECO:0000256" key="6">
    <source>
        <dbReference type="ARBA" id="ARBA00022989"/>
    </source>
</evidence>
<dbReference type="NCBIfam" id="TIGR03426">
    <property type="entry name" value="shape_MreD"/>
    <property type="match status" value="1"/>
</dbReference>
<name>A0A4R4ALV0_MARGR</name>
<evidence type="ECO:0000256" key="9">
    <source>
        <dbReference type="SAM" id="Phobius"/>
    </source>
</evidence>
<evidence type="ECO:0000313" key="11">
    <source>
        <dbReference type="Proteomes" id="UP000295247"/>
    </source>
</evidence>
<keyword evidence="4 9" id="KW-0812">Transmembrane</keyword>
<keyword evidence="5 8" id="KW-0133">Cell shape</keyword>
<keyword evidence="7 8" id="KW-0472">Membrane</keyword>
<dbReference type="AlphaFoldDB" id="A0A4R4ALV0"/>
<comment type="similarity">
    <text evidence="2 8">Belongs to the MreD family.</text>
</comment>
<dbReference type="Pfam" id="PF04093">
    <property type="entry name" value="MreD"/>
    <property type="match status" value="1"/>
</dbReference>
<comment type="function">
    <text evidence="8">Involved in formation of the rod shape of the cell. May also contribute to regulation of formation of penicillin-binding proteins.</text>
</comment>
<feature type="transmembrane region" description="Helical" evidence="9">
    <location>
        <begin position="101"/>
        <end position="122"/>
    </location>
</feature>
<evidence type="ECO:0000256" key="8">
    <source>
        <dbReference type="PIRNR" id="PIRNR018472"/>
    </source>
</evidence>
<evidence type="ECO:0000256" key="5">
    <source>
        <dbReference type="ARBA" id="ARBA00022960"/>
    </source>
</evidence>
<keyword evidence="8" id="KW-0997">Cell inner membrane</keyword>
<feature type="transmembrane region" description="Helical" evidence="9">
    <location>
        <begin position="134"/>
        <end position="153"/>
    </location>
</feature>
<reference evidence="10 11" key="1">
    <citation type="submission" date="2019-03" db="EMBL/GenBank/DDBJ databases">
        <title>Genomic Encyclopedia of Type Strains, Phase IV (KMG-IV): sequencing the most valuable type-strain genomes for metagenomic binning, comparative biology and taxonomic classification.</title>
        <authorList>
            <person name="Goeker M."/>
        </authorList>
    </citation>
    <scope>NUCLEOTIDE SEQUENCE [LARGE SCALE GENOMIC DNA]</scope>
    <source>
        <strain evidence="10 11">DSM 203</strain>
    </source>
</reference>
<evidence type="ECO:0000256" key="1">
    <source>
        <dbReference type="ARBA" id="ARBA00004651"/>
    </source>
</evidence>
<dbReference type="EMBL" id="SMDC01000001">
    <property type="protein sequence ID" value="TCW39879.1"/>
    <property type="molecule type" value="Genomic_DNA"/>
</dbReference>
<dbReference type="InterPro" id="IPR007227">
    <property type="entry name" value="Cell_shape_determining_MreD"/>
</dbReference>
<evidence type="ECO:0000256" key="7">
    <source>
        <dbReference type="ARBA" id="ARBA00023136"/>
    </source>
</evidence>
<dbReference type="GO" id="GO:0008360">
    <property type="term" value="P:regulation of cell shape"/>
    <property type="evidence" value="ECO:0007669"/>
    <property type="project" value="UniProtKB-UniRule"/>
</dbReference>
<protein>
    <recommendedName>
        <fullName evidence="8">Rod shape-determining protein MreD</fullName>
    </recommendedName>
</protein>
<evidence type="ECO:0000256" key="4">
    <source>
        <dbReference type="ARBA" id="ARBA00022692"/>
    </source>
</evidence>
<dbReference type="RefSeq" id="WP_123139082.1">
    <property type="nucleotide sequence ID" value="NZ_NRRH01000001.1"/>
</dbReference>
<sequence length="162" mass="18038">MSETRPRGGWLIGLSLFVAFSLSILPMPLPAEALRPQWVAMVVVFWCLHTPERIGVFSAFASGVALDVISGTLLGQHALTLSLLAYLVVELHQRIRIFPMWQQTLFVWVLLLAERLLTLWVLGATGQPMPALSYWAPTFLGLIFWPWLSALLGDLGRRAGTL</sequence>
<dbReference type="InterPro" id="IPR026034">
    <property type="entry name" value="MreD_proteobac"/>
</dbReference>
<accession>A0A4R4ALV0</accession>
<evidence type="ECO:0000256" key="3">
    <source>
        <dbReference type="ARBA" id="ARBA00022475"/>
    </source>
</evidence>
<evidence type="ECO:0000256" key="2">
    <source>
        <dbReference type="ARBA" id="ARBA00007776"/>
    </source>
</evidence>
<dbReference type="PANTHER" id="PTHR37484">
    <property type="entry name" value="ROD SHAPE-DETERMINING PROTEIN MRED"/>
    <property type="match status" value="1"/>
</dbReference>